<evidence type="ECO:0000313" key="8">
    <source>
        <dbReference type="Proteomes" id="UP000287352"/>
    </source>
</evidence>
<dbReference type="Gene3D" id="3.10.105.10">
    <property type="entry name" value="Dipeptide-binding Protein, Domain 3"/>
    <property type="match status" value="1"/>
</dbReference>
<dbReference type="InterPro" id="IPR030678">
    <property type="entry name" value="Peptide/Ni-bd"/>
</dbReference>
<comment type="caution">
    <text evidence="7">The sequence shown here is derived from an EMBL/GenBank/DDBJ whole genome shotgun (WGS) entry which is preliminary data.</text>
</comment>
<accession>A0A402AAE4</accession>
<keyword evidence="8" id="KW-1185">Reference proteome</keyword>
<dbReference type="GO" id="GO:1904680">
    <property type="term" value="F:peptide transmembrane transporter activity"/>
    <property type="evidence" value="ECO:0007669"/>
    <property type="project" value="TreeGrafter"/>
</dbReference>
<keyword evidence="4 5" id="KW-0732">Signal</keyword>
<evidence type="ECO:0000259" key="6">
    <source>
        <dbReference type="Pfam" id="PF00496"/>
    </source>
</evidence>
<reference evidence="8" key="1">
    <citation type="submission" date="2018-12" db="EMBL/GenBank/DDBJ databases">
        <title>Tengunoibacter tsumagoiensis gen. nov., sp. nov., Dictyobacter kobayashii sp. nov., D. alpinus sp. nov., and D. joshuensis sp. nov. and description of Dictyobacteraceae fam. nov. within the order Ktedonobacterales isolated from Tengu-no-mugimeshi.</title>
        <authorList>
            <person name="Wang C.M."/>
            <person name="Zheng Y."/>
            <person name="Sakai Y."/>
            <person name="Toyoda A."/>
            <person name="Minakuchi Y."/>
            <person name="Abe K."/>
            <person name="Yokota A."/>
            <person name="Yabe S."/>
        </authorList>
    </citation>
    <scope>NUCLEOTIDE SEQUENCE [LARGE SCALE GENOMIC DNA]</scope>
    <source>
        <strain evidence="8">Uno3</strain>
    </source>
</reference>
<feature type="domain" description="Solute-binding protein family 5" evidence="6">
    <location>
        <begin position="88"/>
        <end position="481"/>
    </location>
</feature>
<feature type="signal peptide" evidence="5">
    <location>
        <begin position="1"/>
        <end position="25"/>
    </location>
</feature>
<evidence type="ECO:0000256" key="5">
    <source>
        <dbReference type="SAM" id="SignalP"/>
    </source>
</evidence>
<comment type="similarity">
    <text evidence="2">Belongs to the bacterial solute-binding protein 5 family.</text>
</comment>
<name>A0A402AAE4_9CHLR</name>
<dbReference type="PANTHER" id="PTHR30290:SF10">
    <property type="entry name" value="PERIPLASMIC OLIGOPEPTIDE-BINDING PROTEIN-RELATED"/>
    <property type="match status" value="1"/>
</dbReference>
<evidence type="ECO:0000256" key="4">
    <source>
        <dbReference type="ARBA" id="ARBA00022729"/>
    </source>
</evidence>
<dbReference type="GO" id="GO:0043190">
    <property type="term" value="C:ATP-binding cassette (ABC) transporter complex"/>
    <property type="evidence" value="ECO:0007669"/>
    <property type="project" value="InterPro"/>
</dbReference>
<dbReference type="Proteomes" id="UP000287352">
    <property type="component" value="Unassembled WGS sequence"/>
</dbReference>
<dbReference type="Gene3D" id="3.40.190.10">
    <property type="entry name" value="Periplasmic binding protein-like II"/>
    <property type="match status" value="1"/>
</dbReference>
<dbReference type="PANTHER" id="PTHR30290">
    <property type="entry name" value="PERIPLASMIC BINDING COMPONENT OF ABC TRANSPORTER"/>
    <property type="match status" value="1"/>
</dbReference>
<protein>
    <submittedName>
        <fullName evidence="7">ABC transporter substrate-binding protein</fullName>
    </submittedName>
</protein>
<evidence type="ECO:0000256" key="3">
    <source>
        <dbReference type="ARBA" id="ARBA00022448"/>
    </source>
</evidence>
<dbReference type="Gene3D" id="3.90.76.10">
    <property type="entry name" value="Dipeptide-binding Protein, Domain 1"/>
    <property type="match status" value="1"/>
</dbReference>
<dbReference type="AlphaFoldDB" id="A0A402AAE4"/>
<dbReference type="EMBL" id="BIFR01000002">
    <property type="protein sequence ID" value="GCE16089.1"/>
    <property type="molecule type" value="Genomic_DNA"/>
</dbReference>
<evidence type="ECO:0000256" key="2">
    <source>
        <dbReference type="ARBA" id="ARBA00005695"/>
    </source>
</evidence>
<dbReference type="SUPFAM" id="SSF53850">
    <property type="entry name" value="Periplasmic binding protein-like II"/>
    <property type="match status" value="1"/>
</dbReference>
<keyword evidence="3" id="KW-0813">Transport</keyword>
<dbReference type="InterPro" id="IPR039424">
    <property type="entry name" value="SBP_5"/>
</dbReference>
<dbReference type="InterPro" id="IPR000914">
    <property type="entry name" value="SBP_5_dom"/>
</dbReference>
<proteinExistence type="inferred from homology"/>
<dbReference type="PIRSF" id="PIRSF002741">
    <property type="entry name" value="MppA"/>
    <property type="match status" value="1"/>
</dbReference>
<evidence type="ECO:0000313" key="7">
    <source>
        <dbReference type="EMBL" id="GCE16089.1"/>
    </source>
</evidence>
<dbReference type="GO" id="GO:0042597">
    <property type="term" value="C:periplasmic space"/>
    <property type="evidence" value="ECO:0007669"/>
    <property type="project" value="UniProtKB-ARBA"/>
</dbReference>
<comment type="subcellular location">
    <subcellularLocation>
        <location evidence="1">Cell envelope</location>
    </subcellularLocation>
</comment>
<feature type="chain" id="PRO_5019273025" evidence="5">
    <location>
        <begin position="26"/>
        <end position="574"/>
    </location>
</feature>
<dbReference type="GO" id="GO:0030313">
    <property type="term" value="C:cell envelope"/>
    <property type="evidence" value="ECO:0007669"/>
    <property type="project" value="UniProtKB-SubCell"/>
</dbReference>
<dbReference type="GO" id="GO:0015833">
    <property type="term" value="P:peptide transport"/>
    <property type="evidence" value="ECO:0007669"/>
    <property type="project" value="TreeGrafter"/>
</dbReference>
<dbReference type="Pfam" id="PF00496">
    <property type="entry name" value="SBP_bac_5"/>
    <property type="match status" value="1"/>
</dbReference>
<sequence length="574" mass="64235">MRRHSKDIPYASFCILCLLSILCVACGGSKGPHVVNTTKAMDAQQIYRWAFRLPDINSFDPGVATDTISLQAVSLVFTGLVQLNDELKVQPQLAQSYEVLDNGLTYRFHLRPNVKFSDGHPLDANDVAYTIDRALSPEVNSQSGVALTYLGLIKNAPERTNGEVKSIIGSGILVQDPDTVEITLREPAAYFLQALTYPTSFIVERSVIEQWGSKWTDHLNDHDGQGGAGPFKVKEYSHTTGIVFVPDTNYYGAQPQLREIHYVPYKDRDTSYNAYKANQTEITDIPLAQYPVAKVRDDFSQTNNLTLYYVGLNYRVKPLENIHIRQGMAAALNRDLINKAAWHSAYKPSCHIVPEGMYGYNPALTCPAGTSTKGDARRARELFQQGLKEEGMTTSTFPQLTMTYPSQSPETANEATIEIQMWKTVLGITVNSATLSQNSMYTAQSQTWKNNGPLQIWIAGWGADFPDPQDWISLQFGTNQPNNAYNFGFNDSAMVSQQQELQKQMQAADVNMDPLARAAAYNQIEQQLVDQVAWLTIDQRPEMRLLKPYVQGYKFNPVSLIPPDDWGAVYIAQR</sequence>
<dbReference type="CDD" id="cd08504">
    <property type="entry name" value="PBP2_OppA"/>
    <property type="match status" value="1"/>
</dbReference>
<dbReference type="RefSeq" id="WP_161975862.1">
    <property type="nucleotide sequence ID" value="NZ_BIFR01000002.1"/>
</dbReference>
<gene>
    <name evidence="7" type="ORF">KTT_59480</name>
</gene>
<evidence type="ECO:0000256" key="1">
    <source>
        <dbReference type="ARBA" id="ARBA00004196"/>
    </source>
</evidence>
<organism evidence="7 8">
    <name type="scientific">Tengunoibacter tsumagoiensis</name>
    <dbReference type="NCBI Taxonomy" id="2014871"/>
    <lineage>
        <taxon>Bacteria</taxon>
        <taxon>Bacillati</taxon>
        <taxon>Chloroflexota</taxon>
        <taxon>Ktedonobacteria</taxon>
        <taxon>Ktedonobacterales</taxon>
        <taxon>Dictyobacteraceae</taxon>
        <taxon>Tengunoibacter</taxon>
    </lineage>
</organism>